<dbReference type="EMBL" id="JADCUA010000010">
    <property type="protein sequence ID" value="KAH9836793.1"/>
    <property type="molecule type" value="Genomic_DNA"/>
</dbReference>
<keyword evidence="3 7" id="KW-0547">Nucleotide-binding</keyword>
<dbReference type="PRINTS" id="PR00380">
    <property type="entry name" value="KINESINHEAVY"/>
</dbReference>
<organism evidence="10 11">
    <name type="scientific">Rhodofomes roseus</name>
    <dbReference type="NCBI Taxonomy" id="34475"/>
    <lineage>
        <taxon>Eukaryota</taxon>
        <taxon>Fungi</taxon>
        <taxon>Dikarya</taxon>
        <taxon>Basidiomycota</taxon>
        <taxon>Agaricomycotina</taxon>
        <taxon>Agaricomycetes</taxon>
        <taxon>Polyporales</taxon>
        <taxon>Rhodofomes</taxon>
    </lineage>
</organism>
<proteinExistence type="inferred from homology"/>
<evidence type="ECO:0000256" key="4">
    <source>
        <dbReference type="ARBA" id="ARBA00022840"/>
    </source>
</evidence>
<dbReference type="PROSITE" id="PS00411">
    <property type="entry name" value="KINESIN_MOTOR_1"/>
    <property type="match status" value="1"/>
</dbReference>
<accession>A0ABQ8KHI4</accession>
<name>A0ABQ8KHI4_9APHY</name>
<evidence type="ECO:0000259" key="9">
    <source>
        <dbReference type="PROSITE" id="PS50067"/>
    </source>
</evidence>
<dbReference type="InterPro" id="IPR001752">
    <property type="entry name" value="Kinesin_motor_dom"/>
</dbReference>
<dbReference type="PANTHER" id="PTHR47969:SF15">
    <property type="entry name" value="CHROMOSOME-ASSOCIATED KINESIN KIF4A-RELATED"/>
    <property type="match status" value="1"/>
</dbReference>
<evidence type="ECO:0000256" key="2">
    <source>
        <dbReference type="ARBA" id="ARBA00022490"/>
    </source>
</evidence>
<dbReference type="InterPro" id="IPR027640">
    <property type="entry name" value="Kinesin-like_fam"/>
</dbReference>
<dbReference type="InterPro" id="IPR019821">
    <property type="entry name" value="Kinesin_motor_CS"/>
</dbReference>
<keyword evidence="5" id="KW-0175">Coiled coil</keyword>
<dbReference type="Proteomes" id="UP000814176">
    <property type="component" value="Unassembled WGS sequence"/>
</dbReference>
<comment type="similarity">
    <text evidence="6 7">Belongs to the TRAFAC class myosin-kinesin ATPase superfamily. Kinesin family.</text>
</comment>
<protein>
    <recommendedName>
        <fullName evidence="7">Kinesin-like protein</fullName>
    </recommendedName>
</protein>
<evidence type="ECO:0000256" key="1">
    <source>
        <dbReference type="ARBA" id="ARBA00004496"/>
    </source>
</evidence>
<feature type="compositionally biased region" description="Basic and acidic residues" evidence="8">
    <location>
        <begin position="319"/>
        <end position="328"/>
    </location>
</feature>
<evidence type="ECO:0000256" key="3">
    <source>
        <dbReference type="ARBA" id="ARBA00022741"/>
    </source>
</evidence>
<evidence type="ECO:0000256" key="5">
    <source>
        <dbReference type="ARBA" id="ARBA00023054"/>
    </source>
</evidence>
<evidence type="ECO:0000256" key="8">
    <source>
        <dbReference type="SAM" id="MobiDB-lite"/>
    </source>
</evidence>
<evidence type="ECO:0000313" key="10">
    <source>
        <dbReference type="EMBL" id="KAH9836793.1"/>
    </source>
</evidence>
<feature type="domain" description="Kinesin motor" evidence="9">
    <location>
        <begin position="1"/>
        <end position="242"/>
    </location>
</feature>
<keyword evidence="11" id="KW-1185">Reference proteome</keyword>
<dbReference type="SUPFAM" id="SSF52540">
    <property type="entry name" value="P-loop containing nucleoside triphosphate hydrolases"/>
    <property type="match status" value="1"/>
</dbReference>
<dbReference type="InterPro" id="IPR036961">
    <property type="entry name" value="Kinesin_motor_dom_sf"/>
</dbReference>
<dbReference type="RefSeq" id="XP_047779031.1">
    <property type="nucleotide sequence ID" value="XM_047921605.1"/>
</dbReference>
<dbReference type="GO" id="GO:0016787">
    <property type="term" value="F:hydrolase activity"/>
    <property type="evidence" value="ECO:0007669"/>
    <property type="project" value="UniProtKB-KW"/>
</dbReference>
<comment type="subcellular location">
    <subcellularLocation>
        <location evidence="1">Cytoplasm</location>
    </subcellularLocation>
</comment>
<dbReference type="Gene3D" id="3.40.850.10">
    <property type="entry name" value="Kinesin motor domain"/>
    <property type="match status" value="2"/>
</dbReference>
<keyword evidence="7" id="KW-0505">Motor protein</keyword>
<dbReference type="PANTHER" id="PTHR47969">
    <property type="entry name" value="CHROMOSOME-ASSOCIATED KINESIN KIF4A-RELATED"/>
    <property type="match status" value="1"/>
</dbReference>
<gene>
    <name evidence="10" type="ORF">C8Q71DRAFT_723866</name>
</gene>
<evidence type="ECO:0000313" key="11">
    <source>
        <dbReference type="Proteomes" id="UP000814176"/>
    </source>
</evidence>
<keyword evidence="10" id="KW-0378">Hydrolase</keyword>
<reference evidence="10 11" key="1">
    <citation type="journal article" date="2021" name="Environ. Microbiol.">
        <title>Gene family expansions and transcriptome signatures uncover fungal adaptations to wood decay.</title>
        <authorList>
            <person name="Hage H."/>
            <person name="Miyauchi S."/>
            <person name="Viragh M."/>
            <person name="Drula E."/>
            <person name="Min B."/>
            <person name="Chaduli D."/>
            <person name="Navarro D."/>
            <person name="Favel A."/>
            <person name="Norest M."/>
            <person name="Lesage-Meessen L."/>
            <person name="Balint B."/>
            <person name="Merenyi Z."/>
            <person name="de Eugenio L."/>
            <person name="Morin E."/>
            <person name="Martinez A.T."/>
            <person name="Baldrian P."/>
            <person name="Stursova M."/>
            <person name="Martinez M.J."/>
            <person name="Novotny C."/>
            <person name="Magnuson J.K."/>
            <person name="Spatafora J.W."/>
            <person name="Maurice S."/>
            <person name="Pangilinan J."/>
            <person name="Andreopoulos W."/>
            <person name="LaButti K."/>
            <person name="Hundley H."/>
            <person name="Na H."/>
            <person name="Kuo A."/>
            <person name="Barry K."/>
            <person name="Lipzen A."/>
            <person name="Henrissat B."/>
            <person name="Riley R."/>
            <person name="Ahrendt S."/>
            <person name="Nagy L.G."/>
            <person name="Grigoriev I.V."/>
            <person name="Martin F."/>
            <person name="Rosso M.N."/>
        </authorList>
    </citation>
    <scope>NUCLEOTIDE SEQUENCE [LARGE SCALE GENOMIC DNA]</scope>
    <source>
        <strain evidence="10 11">CIRM-BRFM 1785</strain>
    </source>
</reference>
<dbReference type="PROSITE" id="PS50067">
    <property type="entry name" value="KINESIN_MOTOR_2"/>
    <property type="match status" value="1"/>
</dbReference>
<keyword evidence="4 7" id="KW-0067">ATP-binding</keyword>
<dbReference type="SMART" id="SM00129">
    <property type="entry name" value="KISc"/>
    <property type="match status" value="1"/>
</dbReference>
<dbReference type="GeneID" id="72002337"/>
<keyword evidence="7" id="KW-0493">Microtubule</keyword>
<feature type="region of interest" description="Disordered" evidence="8">
    <location>
        <begin position="315"/>
        <end position="335"/>
    </location>
</feature>
<comment type="caution">
    <text evidence="6">Lacks conserved residue(s) required for the propagation of feature annotation.</text>
</comment>
<comment type="caution">
    <text evidence="10">The sequence shown here is derived from an EMBL/GenBank/DDBJ whole genome shotgun (WGS) entry which is preliminary data.</text>
</comment>
<evidence type="ECO:0000256" key="7">
    <source>
        <dbReference type="RuleBase" id="RU000394"/>
    </source>
</evidence>
<keyword evidence="2" id="KW-0963">Cytoplasm</keyword>
<dbReference type="Pfam" id="PF00225">
    <property type="entry name" value="Kinesin"/>
    <property type="match status" value="1"/>
</dbReference>
<sequence>MHTSGRFSTKSFRASAVFGSDLDNDAVYKGMRVSQAVEQCLNFDARELSILAYGQTSTGKTYNKVVQRVWKEADPPLDPVKVLVTGASEVQYSGLTRHEAPSLEALCRSIGRAKELRLTRSTVKNSTSSRSHSIIRLHICSREETMRKSQITIVDLAGSERSSILVQNDMATMKESIERLRPRRPVRGLSRLTMALKNIFDRSRKSSGQANKLLILACVSPSPLDVDDTLGTLRYVAVFQLGDLVQHGELKGVTRTILDPSQSGTTSRQLGLQDYIKRNWSKLTPVLHRLLPTPSSTMAGLLPLSATELSQLCATPTSDETKGKHPAPDARSVAQAKSRCTTYKMKMDALVQRAQTLQGHPGGFRPSASNARVAFDALSGRDFMAGETGSVTRVDARGHVMHNPRLK</sequence>
<dbReference type="InterPro" id="IPR027417">
    <property type="entry name" value="P-loop_NTPase"/>
</dbReference>
<evidence type="ECO:0000256" key="6">
    <source>
        <dbReference type="PROSITE-ProRule" id="PRU00283"/>
    </source>
</evidence>